<dbReference type="FunFam" id="1.10.472.10:FF:000011">
    <property type="entry name" value="Cyclin-Y isoform 1"/>
    <property type="match status" value="1"/>
</dbReference>
<accession>A0AAE1QK07</accession>
<evidence type="ECO:0000256" key="2">
    <source>
        <dbReference type="ARBA" id="ARBA00023127"/>
    </source>
</evidence>
<feature type="region of interest" description="Disordered" evidence="4">
    <location>
        <begin position="1"/>
        <end position="29"/>
    </location>
</feature>
<evidence type="ECO:0000256" key="3">
    <source>
        <dbReference type="RuleBase" id="RU000383"/>
    </source>
</evidence>
<dbReference type="CDD" id="cd20540">
    <property type="entry name" value="CYCLIN_CCNY_like"/>
    <property type="match status" value="1"/>
</dbReference>
<dbReference type="Pfam" id="PF00134">
    <property type="entry name" value="Cyclin_N"/>
    <property type="match status" value="1"/>
</dbReference>
<keyword evidence="2 3" id="KW-0195">Cyclin</keyword>
<dbReference type="SMART" id="SM00385">
    <property type="entry name" value="CYCLIN"/>
    <property type="match status" value="1"/>
</dbReference>
<gene>
    <name evidence="6" type="ORF">Pmani_001421</name>
</gene>
<dbReference type="GO" id="GO:0019901">
    <property type="term" value="F:protein kinase binding"/>
    <property type="evidence" value="ECO:0007669"/>
    <property type="project" value="InterPro"/>
</dbReference>
<dbReference type="InterPro" id="IPR012399">
    <property type="entry name" value="Cyclin_Y"/>
</dbReference>
<evidence type="ECO:0000256" key="1">
    <source>
        <dbReference type="ARBA" id="ARBA00005463"/>
    </source>
</evidence>
<protein>
    <recommendedName>
        <fullName evidence="5">Cyclin-like domain-containing protein</fullName>
    </recommendedName>
</protein>
<dbReference type="Proteomes" id="UP001292094">
    <property type="component" value="Unassembled WGS sequence"/>
</dbReference>
<evidence type="ECO:0000313" key="7">
    <source>
        <dbReference type="Proteomes" id="UP001292094"/>
    </source>
</evidence>
<comment type="similarity">
    <text evidence="1">Belongs to the cyclin family. Cyclin Y subfamily.</text>
</comment>
<evidence type="ECO:0000256" key="4">
    <source>
        <dbReference type="SAM" id="MobiDB-lite"/>
    </source>
</evidence>
<reference evidence="6" key="1">
    <citation type="submission" date="2023-11" db="EMBL/GenBank/DDBJ databases">
        <title>Genome assemblies of two species of porcelain crab, Petrolisthes cinctipes and Petrolisthes manimaculis (Anomura: Porcellanidae).</title>
        <authorList>
            <person name="Angst P."/>
        </authorList>
    </citation>
    <scope>NUCLEOTIDE SEQUENCE</scope>
    <source>
        <strain evidence="6">PB745_02</strain>
        <tissue evidence="6">Gill</tissue>
    </source>
</reference>
<dbReference type="SUPFAM" id="SSF47954">
    <property type="entry name" value="Cyclin-like"/>
    <property type="match status" value="1"/>
</dbReference>
<dbReference type="AlphaFoldDB" id="A0AAE1QK07"/>
<dbReference type="InterPro" id="IPR013763">
    <property type="entry name" value="Cyclin-like_dom"/>
</dbReference>
<dbReference type="PANTHER" id="PTHR14248">
    <property type="entry name" value="CYCLIN Y, ISOFORM A"/>
    <property type="match status" value="1"/>
</dbReference>
<sequence>MGNKHSCCVYPGRHSSRSSTTHKGGGGGVEGCVEEPCEEQLCNLQHISEREPDDLDQDPSLHPSAGPLFLLKSKTVIENGLVRKRSRSHLDEGRTLKKSSSCSTIYIDDSTVSQPNLKNTIKCVALAIYYHIRHRTASRTIDIFDEKLHPLTKDGVPPDYDRYNPEHRHIYKFVRTLFNAAQLTAECAIITLVYLERLLTYADIDMTPGTWKRIVLGAIILASKVWDDQAVWNVDYCQILKDISVDDMNELERQYLVMIQFNINVPSSVYAKYYFSLRTLAEANDLTFPAETLSKERAQKLEAMSRICEDKYAAQMGRNGHKKWSSLDNINASSRRSVAILS</sequence>
<comment type="caution">
    <text evidence="6">The sequence shown here is derived from an EMBL/GenBank/DDBJ whole genome shotgun (WGS) entry which is preliminary data.</text>
</comment>
<keyword evidence="7" id="KW-1185">Reference proteome</keyword>
<dbReference type="InterPro" id="IPR036915">
    <property type="entry name" value="Cyclin-like_sf"/>
</dbReference>
<dbReference type="Gene3D" id="1.10.472.10">
    <property type="entry name" value="Cyclin-like"/>
    <property type="match status" value="1"/>
</dbReference>
<organism evidence="6 7">
    <name type="scientific">Petrolisthes manimaculis</name>
    <dbReference type="NCBI Taxonomy" id="1843537"/>
    <lineage>
        <taxon>Eukaryota</taxon>
        <taxon>Metazoa</taxon>
        <taxon>Ecdysozoa</taxon>
        <taxon>Arthropoda</taxon>
        <taxon>Crustacea</taxon>
        <taxon>Multicrustacea</taxon>
        <taxon>Malacostraca</taxon>
        <taxon>Eumalacostraca</taxon>
        <taxon>Eucarida</taxon>
        <taxon>Decapoda</taxon>
        <taxon>Pleocyemata</taxon>
        <taxon>Anomura</taxon>
        <taxon>Galatheoidea</taxon>
        <taxon>Porcellanidae</taxon>
        <taxon>Petrolisthes</taxon>
    </lineage>
</organism>
<dbReference type="InterPro" id="IPR006671">
    <property type="entry name" value="Cyclin_N"/>
</dbReference>
<feature type="domain" description="Cyclin-like" evidence="5">
    <location>
        <begin position="172"/>
        <end position="257"/>
    </location>
</feature>
<dbReference type="PIRSF" id="PIRSF028934">
    <property type="entry name" value="Cyclin_CG14939"/>
    <property type="match status" value="1"/>
</dbReference>
<dbReference type="EMBL" id="JAWZYT010000096">
    <property type="protein sequence ID" value="KAK4328141.1"/>
    <property type="molecule type" value="Genomic_DNA"/>
</dbReference>
<name>A0AAE1QK07_9EUCA</name>
<proteinExistence type="inferred from homology"/>
<evidence type="ECO:0000313" key="6">
    <source>
        <dbReference type="EMBL" id="KAK4328141.1"/>
    </source>
</evidence>
<evidence type="ECO:0000259" key="5">
    <source>
        <dbReference type="SMART" id="SM00385"/>
    </source>
</evidence>